<dbReference type="VEuPathDB" id="FungiDB:PLEOSDRAFT_1106641"/>
<gene>
    <name evidence="3" type="ORF">PLEOSDRAFT_1106641</name>
</gene>
<evidence type="ECO:0000256" key="1">
    <source>
        <dbReference type="SAM" id="MobiDB-lite"/>
    </source>
</evidence>
<dbReference type="Pfam" id="PF24016">
    <property type="entry name" value="DUF7330"/>
    <property type="match status" value="1"/>
</dbReference>
<feature type="region of interest" description="Disordered" evidence="1">
    <location>
        <begin position="1"/>
        <end position="41"/>
    </location>
</feature>
<reference evidence="4" key="1">
    <citation type="journal article" date="2014" name="Proc. Natl. Acad. Sci. U.S.A.">
        <title>Extensive sampling of basidiomycete genomes demonstrates inadequacy of the white-rot/brown-rot paradigm for wood decay fungi.</title>
        <authorList>
            <person name="Riley R."/>
            <person name="Salamov A.A."/>
            <person name="Brown D.W."/>
            <person name="Nagy L.G."/>
            <person name="Floudas D."/>
            <person name="Held B.W."/>
            <person name="Levasseur A."/>
            <person name="Lombard V."/>
            <person name="Morin E."/>
            <person name="Otillar R."/>
            <person name="Lindquist E.A."/>
            <person name="Sun H."/>
            <person name="LaButti K.M."/>
            <person name="Schmutz J."/>
            <person name="Jabbour D."/>
            <person name="Luo H."/>
            <person name="Baker S.E."/>
            <person name="Pisabarro A.G."/>
            <person name="Walton J.D."/>
            <person name="Blanchette R.A."/>
            <person name="Henrissat B."/>
            <person name="Martin F."/>
            <person name="Cullen D."/>
            <person name="Hibbett D.S."/>
            <person name="Grigoriev I.V."/>
        </authorList>
    </citation>
    <scope>NUCLEOTIDE SEQUENCE [LARGE SCALE GENOMIC DNA]</scope>
    <source>
        <strain evidence="4">PC15</strain>
    </source>
</reference>
<dbReference type="InParanoid" id="A0A067NNQ8"/>
<feature type="domain" description="DUF7330" evidence="2">
    <location>
        <begin position="64"/>
        <end position="259"/>
    </location>
</feature>
<evidence type="ECO:0000313" key="4">
    <source>
        <dbReference type="Proteomes" id="UP000027073"/>
    </source>
</evidence>
<name>A0A067NNQ8_PLEO1</name>
<organism evidence="3 4">
    <name type="scientific">Pleurotus ostreatus (strain PC15)</name>
    <name type="common">Oyster mushroom</name>
    <dbReference type="NCBI Taxonomy" id="1137138"/>
    <lineage>
        <taxon>Eukaryota</taxon>
        <taxon>Fungi</taxon>
        <taxon>Dikarya</taxon>
        <taxon>Basidiomycota</taxon>
        <taxon>Agaricomycotina</taxon>
        <taxon>Agaricomycetes</taxon>
        <taxon>Agaricomycetidae</taxon>
        <taxon>Agaricales</taxon>
        <taxon>Pleurotineae</taxon>
        <taxon>Pleurotaceae</taxon>
        <taxon>Pleurotus</taxon>
    </lineage>
</organism>
<dbReference type="Proteomes" id="UP000027073">
    <property type="component" value="Unassembled WGS sequence"/>
</dbReference>
<dbReference type="AlphaFoldDB" id="A0A067NNQ8"/>
<dbReference type="HOGENOM" id="CLU_070382_3_0_1"/>
<sequence>MILPSDSTDDKLADLASSEPAAPDAPPPYTEIASPEPPVERPSDISHLATFYDVPPLLTQRPCNWVYAYIANGLIQDQYILDPSLKVPNVLLSDSVAGTHESARDTLNLRSQTATIDAVARIVDSGGSGVMRDGDAMPRRVKIVLHSNTGTIMGKILSVDGSPPPKFHLTATSNTGALYIHIPRSFHGPISASSSTGSVHLCRELVENATLTADGHTKKCFVGDYPDVDDDRGNDGRKNEWDELSLESNHGVIVVEYADQWEAKEREKEARRKMNEGKGLFGWLFGI</sequence>
<dbReference type="EMBL" id="KL198010">
    <property type="protein sequence ID" value="KDQ25737.1"/>
    <property type="molecule type" value="Genomic_DNA"/>
</dbReference>
<evidence type="ECO:0000313" key="3">
    <source>
        <dbReference type="EMBL" id="KDQ25737.1"/>
    </source>
</evidence>
<protein>
    <recommendedName>
        <fullName evidence="2">DUF7330 domain-containing protein</fullName>
    </recommendedName>
</protein>
<dbReference type="InterPro" id="IPR055754">
    <property type="entry name" value="DUF7330"/>
</dbReference>
<proteinExistence type="predicted"/>
<evidence type="ECO:0000259" key="2">
    <source>
        <dbReference type="Pfam" id="PF24016"/>
    </source>
</evidence>
<dbReference type="OrthoDB" id="2593559at2759"/>
<accession>A0A067NNQ8</accession>
<dbReference type="STRING" id="1137138.A0A067NNQ8"/>